<organism evidence="1 2">
    <name type="scientific">Collybia nuda</name>
    <dbReference type="NCBI Taxonomy" id="64659"/>
    <lineage>
        <taxon>Eukaryota</taxon>
        <taxon>Fungi</taxon>
        <taxon>Dikarya</taxon>
        <taxon>Basidiomycota</taxon>
        <taxon>Agaricomycotina</taxon>
        <taxon>Agaricomycetes</taxon>
        <taxon>Agaricomycetidae</taxon>
        <taxon>Agaricales</taxon>
        <taxon>Tricholomatineae</taxon>
        <taxon>Clitocybaceae</taxon>
        <taxon>Collybia</taxon>
    </lineage>
</organism>
<dbReference type="Proteomes" id="UP000807353">
    <property type="component" value="Unassembled WGS sequence"/>
</dbReference>
<accession>A0A9P5Y042</accession>
<evidence type="ECO:0000313" key="2">
    <source>
        <dbReference type="Proteomes" id="UP000807353"/>
    </source>
</evidence>
<dbReference type="AlphaFoldDB" id="A0A9P5Y042"/>
<protein>
    <submittedName>
        <fullName evidence="1">Uncharacterized protein</fullName>
    </submittedName>
</protein>
<evidence type="ECO:0000313" key="1">
    <source>
        <dbReference type="EMBL" id="KAF9460249.1"/>
    </source>
</evidence>
<dbReference type="EMBL" id="MU150302">
    <property type="protein sequence ID" value="KAF9460249.1"/>
    <property type="molecule type" value="Genomic_DNA"/>
</dbReference>
<reference evidence="1" key="1">
    <citation type="submission" date="2020-11" db="EMBL/GenBank/DDBJ databases">
        <authorList>
            <consortium name="DOE Joint Genome Institute"/>
            <person name="Ahrendt S."/>
            <person name="Riley R."/>
            <person name="Andreopoulos W."/>
            <person name="Labutti K."/>
            <person name="Pangilinan J."/>
            <person name="Ruiz-Duenas F.J."/>
            <person name="Barrasa J.M."/>
            <person name="Sanchez-Garcia M."/>
            <person name="Camarero S."/>
            <person name="Miyauchi S."/>
            <person name="Serrano A."/>
            <person name="Linde D."/>
            <person name="Babiker R."/>
            <person name="Drula E."/>
            <person name="Ayuso-Fernandez I."/>
            <person name="Pacheco R."/>
            <person name="Padilla G."/>
            <person name="Ferreira P."/>
            <person name="Barriuso J."/>
            <person name="Kellner H."/>
            <person name="Castanera R."/>
            <person name="Alfaro M."/>
            <person name="Ramirez L."/>
            <person name="Pisabarro A.G."/>
            <person name="Kuo A."/>
            <person name="Tritt A."/>
            <person name="Lipzen A."/>
            <person name="He G."/>
            <person name="Yan M."/>
            <person name="Ng V."/>
            <person name="Cullen D."/>
            <person name="Martin F."/>
            <person name="Rosso M.-N."/>
            <person name="Henrissat B."/>
            <person name="Hibbett D."/>
            <person name="Martinez A.T."/>
            <person name="Grigoriev I.V."/>
        </authorList>
    </citation>
    <scope>NUCLEOTIDE SEQUENCE</scope>
    <source>
        <strain evidence="1">CBS 247.69</strain>
    </source>
</reference>
<gene>
    <name evidence="1" type="ORF">BDZ94DRAFT_943232</name>
</gene>
<keyword evidence="2" id="KW-1185">Reference proteome</keyword>
<proteinExistence type="predicted"/>
<name>A0A9P5Y042_9AGAR</name>
<sequence length="74" mass="8368">MQLIYPTLTIFLVNLDNTFEQCYIINSSLPPIAFRNSSKPQELTQDRLQATPTCMRDMNVQTEGGNSGRDLEST</sequence>
<comment type="caution">
    <text evidence="1">The sequence shown here is derived from an EMBL/GenBank/DDBJ whole genome shotgun (WGS) entry which is preliminary data.</text>
</comment>